<dbReference type="VEuPathDB" id="VectorBase:SSCA006750"/>
<dbReference type="OrthoDB" id="6501018at2759"/>
<name>A0A131ZYT8_SARSC</name>
<organism evidence="2 3">
    <name type="scientific">Sarcoptes scabiei</name>
    <name type="common">Itch mite</name>
    <name type="synonym">Acarus scabiei</name>
    <dbReference type="NCBI Taxonomy" id="52283"/>
    <lineage>
        <taxon>Eukaryota</taxon>
        <taxon>Metazoa</taxon>
        <taxon>Ecdysozoa</taxon>
        <taxon>Arthropoda</taxon>
        <taxon>Chelicerata</taxon>
        <taxon>Arachnida</taxon>
        <taxon>Acari</taxon>
        <taxon>Acariformes</taxon>
        <taxon>Sarcoptiformes</taxon>
        <taxon>Astigmata</taxon>
        <taxon>Psoroptidia</taxon>
        <taxon>Sarcoptoidea</taxon>
        <taxon>Sarcoptidae</taxon>
        <taxon>Sarcoptinae</taxon>
        <taxon>Sarcoptes</taxon>
    </lineage>
</organism>
<sequence>MVDQNGQFQVLQESTSESEKNRNYRRVVLMPIGFNETLLENNTSLIGPKQAEISLLRSLGYIVVPIHQNSFQSSISSLNRVKFLQDLIASHLKNSTINDE</sequence>
<gene>
    <name evidence="2" type="ORF">QR98_0024050</name>
</gene>
<comment type="caution">
    <text evidence="2">The sequence shown here is derived from an EMBL/GenBank/DDBJ whole genome shotgun (WGS) entry which is preliminary data.</text>
</comment>
<dbReference type="EMBL" id="JXLN01006809">
    <property type="protein sequence ID" value="KPM03966.1"/>
    <property type="molecule type" value="Genomic_DNA"/>
</dbReference>
<evidence type="ECO:0008006" key="4">
    <source>
        <dbReference type="Google" id="ProtNLM"/>
    </source>
</evidence>
<accession>A0A131ZYT8</accession>
<proteinExistence type="predicted"/>
<feature type="region of interest" description="Disordered" evidence="1">
    <location>
        <begin position="1"/>
        <end position="22"/>
    </location>
</feature>
<feature type="compositionally biased region" description="Polar residues" evidence="1">
    <location>
        <begin position="1"/>
        <end position="15"/>
    </location>
</feature>
<protein>
    <recommendedName>
        <fullName evidence="4">RAP domain-containing protein</fullName>
    </recommendedName>
</protein>
<dbReference type="Proteomes" id="UP000616769">
    <property type="component" value="Unassembled WGS sequence"/>
</dbReference>
<evidence type="ECO:0000313" key="2">
    <source>
        <dbReference type="EMBL" id="KPM03966.1"/>
    </source>
</evidence>
<evidence type="ECO:0000256" key="1">
    <source>
        <dbReference type="SAM" id="MobiDB-lite"/>
    </source>
</evidence>
<evidence type="ECO:0000313" key="3">
    <source>
        <dbReference type="Proteomes" id="UP000616769"/>
    </source>
</evidence>
<dbReference type="AlphaFoldDB" id="A0A131ZYT8"/>
<reference evidence="2 3" key="1">
    <citation type="journal article" date="2015" name="Parasit. Vectors">
        <title>Draft genome of the scabies mite.</title>
        <authorList>
            <person name="Rider S.D.Jr."/>
            <person name="Morgan M.S."/>
            <person name="Arlian L.G."/>
        </authorList>
    </citation>
    <scope>NUCLEOTIDE SEQUENCE [LARGE SCALE GENOMIC DNA]</scope>
    <source>
        <strain evidence="2">Arlian Lab</strain>
    </source>
</reference>